<protein>
    <submittedName>
        <fullName evidence="1">Uncharacterized protein</fullName>
    </submittedName>
</protein>
<evidence type="ECO:0000313" key="1">
    <source>
        <dbReference type="EMBL" id="KIY99738.1"/>
    </source>
</evidence>
<dbReference type="KEGG" id="mng:MNEG_8225"/>
<accession>A0A0D2KWV5</accession>
<gene>
    <name evidence="1" type="ORF">MNEG_8225</name>
</gene>
<name>A0A0D2KWV5_9CHLO</name>
<evidence type="ECO:0000313" key="2">
    <source>
        <dbReference type="Proteomes" id="UP000054498"/>
    </source>
</evidence>
<dbReference type="GeneID" id="25741101"/>
<sequence>MAPLQYVEVELSSKDAAGAGGIKQHTGGKAQAWLQSPAVQRGARTAAMILA</sequence>
<organism evidence="1 2">
    <name type="scientific">Monoraphidium neglectum</name>
    <dbReference type="NCBI Taxonomy" id="145388"/>
    <lineage>
        <taxon>Eukaryota</taxon>
        <taxon>Viridiplantae</taxon>
        <taxon>Chlorophyta</taxon>
        <taxon>core chlorophytes</taxon>
        <taxon>Chlorophyceae</taxon>
        <taxon>CS clade</taxon>
        <taxon>Sphaeropleales</taxon>
        <taxon>Selenastraceae</taxon>
        <taxon>Monoraphidium</taxon>
    </lineage>
</organism>
<keyword evidence="2" id="KW-1185">Reference proteome</keyword>
<reference evidence="1 2" key="1">
    <citation type="journal article" date="2013" name="BMC Genomics">
        <title>Reconstruction of the lipid metabolism for the microalga Monoraphidium neglectum from its genome sequence reveals characteristics suitable for biofuel production.</title>
        <authorList>
            <person name="Bogen C."/>
            <person name="Al-Dilaimi A."/>
            <person name="Albersmeier A."/>
            <person name="Wichmann J."/>
            <person name="Grundmann M."/>
            <person name="Rupp O."/>
            <person name="Lauersen K.J."/>
            <person name="Blifernez-Klassen O."/>
            <person name="Kalinowski J."/>
            <person name="Goesmann A."/>
            <person name="Mussgnug J.H."/>
            <person name="Kruse O."/>
        </authorList>
    </citation>
    <scope>NUCLEOTIDE SEQUENCE [LARGE SCALE GENOMIC DNA]</scope>
    <source>
        <strain evidence="1 2">SAG 48.87</strain>
    </source>
</reference>
<dbReference type="Proteomes" id="UP000054498">
    <property type="component" value="Unassembled WGS sequence"/>
</dbReference>
<dbReference type="AlphaFoldDB" id="A0A0D2KWV5"/>
<proteinExistence type="predicted"/>
<dbReference type="RefSeq" id="XP_013898758.1">
    <property type="nucleotide sequence ID" value="XM_014043304.1"/>
</dbReference>
<feature type="non-terminal residue" evidence="1">
    <location>
        <position position="51"/>
    </location>
</feature>
<dbReference type="EMBL" id="KK101757">
    <property type="protein sequence ID" value="KIY99738.1"/>
    <property type="molecule type" value="Genomic_DNA"/>
</dbReference>